<dbReference type="InterPro" id="IPR027417">
    <property type="entry name" value="P-loop_NTPase"/>
</dbReference>
<reference evidence="6 7" key="1">
    <citation type="submission" date="2020-08" db="EMBL/GenBank/DDBJ databases">
        <title>Functional genomics of gut bacteria from endangered species of beetles.</title>
        <authorList>
            <person name="Carlos-Shanley C."/>
        </authorList>
    </citation>
    <scope>NUCLEOTIDE SEQUENCE [LARGE SCALE GENOMIC DNA]</scope>
    <source>
        <strain evidence="6 7">S00224</strain>
    </source>
</reference>
<dbReference type="InterPro" id="IPR050699">
    <property type="entry name" value="RNA-DNA_Helicase"/>
</dbReference>
<dbReference type="Pfam" id="PF00271">
    <property type="entry name" value="Helicase_C"/>
    <property type="match status" value="1"/>
</dbReference>
<dbReference type="RefSeq" id="WP_184162825.1">
    <property type="nucleotide sequence ID" value="NZ_JACHLN010000001.1"/>
</dbReference>
<dbReference type="PROSITE" id="PS51194">
    <property type="entry name" value="HELICASE_CTER"/>
    <property type="match status" value="1"/>
</dbReference>
<organism evidence="6 7">
    <name type="scientific">Sphingomonas kyeonggiensis</name>
    <dbReference type="NCBI Taxonomy" id="1268553"/>
    <lineage>
        <taxon>Bacteria</taxon>
        <taxon>Pseudomonadati</taxon>
        <taxon>Pseudomonadota</taxon>
        <taxon>Alphaproteobacteria</taxon>
        <taxon>Sphingomonadales</taxon>
        <taxon>Sphingomonadaceae</taxon>
        <taxon>Sphingomonas</taxon>
    </lineage>
</organism>
<name>A0A7W7NRG2_9SPHN</name>
<dbReference type="GO" id="GO:0003724">
    <property type="term" value="F:RNA helicase activity"/>
    <property type="evidence" value="ECO:0007669"/>
    <property type="project" value="UniProtKB-EC"/>
</dbReference>
<dbReference type="InterPro" id="IPR055206">
    <property type="entry name" value="DEXQc_SUV3"/>
</dbReference>
<accession>A0A7W7NRG2</accession>
<dbReference type="PANTHER" id="PTHR12131">
    <property type="entry name" value="ATP-DEPENDENT RNA AND DNA HELICASE"/>
    <property type="match status" value="1"/>
</dbReference>
<evidence type="ECO:0000256" key="3">
    <source>
        <dbReference type="ARBA" id="ARBA00022806"/>
    </source>
</evidence>
<dbReference type="Pfam" id="PF22527">
    <property type="entry name" value="DEXQc_Suv3"/>
    <property type="match status" value="1"/>
</dbReference>
<dbReference type="SMART" id="SM00490">
    <property type="entry name" value="HELICc"/>
    <property type="match status" value="1"/>
</dbReference>
<keyword evidence="2 6" id="KW-0378">Hydrolase</keyword>
<dbReference type="GO" id="GO:0016787">
    <property type="term" value="F:hydrolase activity"/>
    <property type="evidence" value="ECO:0007669"/>
    <property type="project" value="UniProtKB-KW"/>
</dbReference>
<dbReference type="Proteomes" id="UP000575241">
    <property type="component" value="Unassembled WGS sequence"/>
</dbReference>
<evidence type="ECO:0000313" key="6">
    <source>
        <dbReference type="EMBL" id="MBB4837767.1"/>
    </source>
</evidence>
<dbReference type="InterPro" id="IPR001650">
    <property type="entry name" value="Helicase_C-like"/>
</dbReference>
<dbReference type="AlphaFoldDB" id="A0A7W7NRG2"/>
<dbReference type="Gene3D" id="3.40.50.300">
    <property type="entry name" value="P-loop containing nucleotide triphosphate hydrolases"/>
    <property type="match status" value="2"/>
</dbReference>
<dbReference type="SUPFAM" id="SSF52540">
    <property type="entry name" value="P-loop containing nucleoside triphosphate hydrolases"/>
    <property type="match status" value="2"/>
</dbReference>
<protein>
    <submittedName>
        <fullName evidence="6">ATP-dependent RNA helicase SUPV3L1/SUV3</fullName>
        <ecNumber evidence="6">3.6.4.13</ecNumber>
    </submittedName>
</protein>
<dbReference type="GO" id="GO:0005524">
    <property type="term" value="F:ATP binding"/>
    <property type="evidence" value="ECO:0007669"/>
    <property type="project" value="UniProtKB-KW"/>
</dbReference>
<dbReference type="PANTHER" id="PTHR12131:SF1">
    <property type="entry name" value="ATP-DEPENDENT RNA HELICASE SUPV3L1, MITOCHONDRIAL-RELATED"/>
    <property type="match status" value="1"/>
</dbReference>
<feature type="domain" description="Helicase C-terminal" evidence="5">
    <location>
        <begin position="157"/>
        <end position="306"/>
    </location>
</feature>
<keyword evidence="1" id="KW-0547">Nucleotide-binding</keyword>
<evidence type="ECO:0000259" key="5">
    <source>
        <dbReference type="PROSITE" id="PS51194"/>
    </source>
</evidence>
<gene>
    <name evidence="6" type="ORF">HNP52_000818</name>
</gene>
<keyword evidence="3 6" id="KW-0347">Helicase</keyword>
<evidence type="ECO:0000313" key="7">
    <source>
        <dbReference type="Proteomes" id="UP000575241"/>
    </source>
</evidence>
<evidence type="ECO:0000256" key="2">
    <source>
        <dbReference type="ARBA" id="ARBA00022801"/>
    </source>
</evidence>
<evidence type="ECO:0000256" key="1">
    <source>
        <dbReference type="ARBA" id="ARBA00022741"/>
    </source>
</evidence>
<dbReference type="EMBL" id="JACHLN010000001">
    <property type="protein sequence ID" value="MBB4837767.1"/>
    <property type="molecule type" value="Genomic_DNA"/>
</dbReference>
<keyword evidence="7" id="KW-1185">Reference proteome</keyword>
<dbReference type="EC" id="3.6.4.13" evidence="6"/>
<evidence type="ECO:0000256" key="4">
    <source>
        <dbReference type="ARBA" id="ARBA00022840"/>
    </source>
</evidence>
<keyword evidence="4" id="KW-0067">ATP-binding</keyword>
<proteinExistence type="predicted"/>
<comment type="caution">
    <text evidence="6">The sequence shown here is derived from an EMBL/GenBank/DDBJ whole genome shotgun (WGS) entry which is preliminary data.</text>
</comment>
<sequence length="825" mass="89928">MSRFARSPITAVLGPTNTGKTHLAVERMAGHASGMIGFPLRLLAREVYDRVVKMKGSDAEVALITGEEKICPPKARWFLCTAESMPLEREVAFVGLDEAQLGADPERGHVFTDRLLRARGFAETMILGSDSLKPMLKALVPDAEVIGRPRFSTLSYAGAKKLSRLPRRSAIVAFSAEEVYAVAEALRRLRGGAAVVMGALSPRTRNAQVAMFQAGEVDYLVATDAIGMGLNMDVHHVAFASLTKFDGRRQRRLTVAEMAQIAGRAGRHQRDGTFGALHEDGPNAFTPEEVLAIEAHRVPPLEKLFWRQGEPDFASVEALIASLEAKPTSEVLRAAPEAIDLSVLKRLSEEDWVRQRVRSPAMVRRLWAACGLPDFRKLGAEPHSRFVGRLFGHLSEGRGHVPHQWFADEIQRLDNMGGDVETLAGRIAAARSWAYIAHRADWLEDPVHWAERTRAVEEKLSDALHASLTQRFVDKRTTVLLRQIGADASNLPVTIGPEGEVSVEEHALGTLTGFRFTVAPEARAADKRMLLAAAEKRLGKEYRRRGQALIDAEDGAISLTGSVLTWSGVGVATLEPGPNIARPRIRLDRSLDVLEPQAKTAVQARLDRWFAEQIGKRLTVLGKLDEVTRDPQAGSPLRALANALLEAGGLLPRRAAAHLVEALDPPARQRLRRIGVTIGTLDIFAPALLKPAAAAWRRELLALADAPRDGAAVLPRTAPGADLVHGYRPLGAQAVRVDLVERIARAAHDSRKGRKPFAPDPALATSMGLTAETLGRLMAQLGFRTARGPEGEPQRWIWQGLVAPPKPKAPPRDNAFAVLAELKHG</sequence>